<feature type="compositionally biased region" description="Acidic residues" evidence="4">
    <location>
        <begin position="260"/>
        <end position="269"/>
    </location>
</feature>
<feature type="region of interest" description="Disordered" evidence="4">
    <location>
        <begin position="83"/>
        <end position="149"/>
    </location>
</feature>
<evidence type="ECO:0000256" key="3">
    <source>
        <dbReference type="PROSITE-ProRule" id="PRU00221"/>
    </source>
</evidence>
<keyword evidence="7" id="KW-1185">Reference proteome</keyword>
<feature type="compositionally biased region" description="Polar residues" evidence="4">
    <location>
        <begin position="1"/>
        <end position="16"/>
    </location>
</feature>
<feature type="region of interest" description="Disordered" evidence="4">
    <location>
        <begin position="844"/>
        <end position="867"/>
    </location>
</feature>
<dbReference type="InterPro" id="IPR019417">
    <property type="entry name" value="DUF2415"/>
</dbReference>
<reference evidence="6" key="1">
    <citation type="journal article" date="2023" name="Genome Biol. Evol.">
        <title>First Whole Genome Sequence and Flow Cytometry Genome Size Data for the Lichen-Forming Fungus Ramalina farinacea (Ascomycota).</title>
        <authorList>
            <person name="Llewellyn T."/>
            <person name="Mian S."/>
            <person name="Hill R."/>
            <person name="Leitch I.J."/>
            <person name="Gaya E."/>
        </authorList>
    </citation>
    <scope>NUCLEOTIDE SEQUENCE</scope>
    <source>
        <strain evidence="6">LIQ254RAFAR</strain>
    </source>
</reference>
<feature type="compositionally biased region" description="Polar residues" evidence="4">
    <location>
        <begin position="127"/>
        <end position="141"/>
    </location>
</feature>
<keyword evidence="1 3" id="KW-0853">WD repeat</keyword>
<feature type="compositionally biased region" description="Polar residues" evidence="4">
    <location>
        <begin position="89"/>
        <end position="104"/>
    </location>
</feature>
<dbReference type="PROSITE" id="PS50082">
    <property type="entry name" value="WD_REPEATS_2"/>
    <property type="match status" value="1"/>
</dbReference>
<keyword evidence="2" id="KW-0677">Repeat</keyword>
<protein>
    <recommendedName>
        <fullName evidence="5">DUF2415 domain-containing protein</fullName>
    </recommendedName>
</protein>
<dbReference type="AlphaFoldDB" id="A0AA43QKG7"/>
<dbReference type="PANTHER" id="PTHR43991:SF12">
    <property type="entry name" value="WD REPEAT PROTEIN (AFU_ORTHOLOGUE AFUA_8G05640)"/>
    <property type="match status" value="1"/>
</dbReference>
<dbReference type="SUPFAM" id="SSF50998">
    <property type="entry name" value="Quinoprotein alcohol dehydrogenase-like"/>
    <property type="match status" value="1"/>
</dbReference>
<evidence type="ECO:0000313" key="7">
    <source>
        <dbReference type="Proteomes" id="UP001161017"/>
    </source>
</evidence>
<feature type="compositionally biased region" description="Low complexity" evidence="4">
    <location>
        <begin position="105"/>
        <end position="126"/>
    </location>
</feature>
<dbReference type="InterPro" id="IPR001680">
    <property type="entry name" value="WD40_rpt"/>
</dbReference>
<accession>A0AA43QKG7</accession>
<dbReference type="InterPro" id="IPR019775">
    <property type="entry name" value="WD40_repeat_CS"/>
</dbReference>
<evidence type="ECO:0000256" key="2">
    <source>
        <dbReference type="ARBA" id="ARBA00022737"/>
    </source>
</evidence>
<dbReference type="Gene3D" id="2.130.10.10">
    <property type="entry name" value="YVTN repeat-like/Quinoprotein amine dehydrogenase"/>
    <property type="match status" value="1"/>
</dbReference>
<feature type="compositionally biased region" description="Basic and acidic residues" evidence="4">
    <location>
        <begin position="854"/>
        <end position="867"/>
    </location>
</feature>
<dbReference type="Pfam" id="PF10313">
    <property type="entry name" value="DUF2415"/>
    <property type="match status" value="1"/>
</dbReference>
<dbReference type="Proteomes" id="UP001161017">
    <property type="component" value="Unassembled WGS sequence"/>
</dbReference>
<dbReference type="SMART" id="SM00320">
    <property type="entry name" value="WD40"/>
    <property type="match status" value="2"/>
</dbReference>
<organism evidence="6 7">
    <name type="scientific">Ramalina farinacea</name>
    <dbReference type="NCBI Taxonomy" id="258253"/>
    <lineage>
        <taxon>Eukaryota</taxon>
        <taxon>Fungi</taxon>
        <taxon>Dikarya</taxon>
        <taxon>Ascomycota</taxon>
        <taxon>Pezizomycotina</taxon>
        <taxon>Lecanoromycetes</taxon>
        <taxon>OSLEUM clade</taxon>
        <taxon>Lecanoromycetidae</taxon>
        <taxon>Lecanorales</taxon>
        <taxon>Lecanorineae</taxon>
        <taxon>Ramalinaceae</taxon>
        <taxon>Ramalina</taxon>
    </lineage>
</organism>
<proteinExistence type="predicted"/>
<evidence type="ECO:0000313" key="6">
    <source>
        <dbReference type="EMBL" id="MDI1488158.1"/>
    </source>
</evidence>
<feature type="repeat" description="WD" evidence="3">
    <location>
        <begin position="662"/>
        <end position="703"/>
    </location>
</feature>
<feature type="domain" description="DUF2415" evidence="5">
    <location>
        <begin position="712"/>
        <end position="750"/>
    </location>
</feature>
<feature type="region of interest" description="Disordered" evidence="4">
    <location>
        <begin position="253"/>
        <end position="302"/>
    </location>
</feature>
<dbReference type="PANTHER" id="PTHR43991">
    <property type="entry name" value="WD REPEAT PROTEIN (AFU_ORTHOLOGUE AFUA_8G05640)-RELATED"/>
    <property type="match status" value="1"/>
</dbReference>
<dbReference type="PROSITE" id="PS50294">
    <property type="entry name" value="WD_REPEATS_REGION"/>
    <property type="match status" value="1"/>
</dbReference>
<dbReference type="PROSITE" id="PS00678">
    <property type="entry name" value="WD_REPEATS_1"/>
    <property type="match status" value="1"/>
</dbReference>
<dbReference type="EMBL" id="JAPUFD010000007">
    <property type="protein sequence ID" value="MDI1488158.1"/>
    <property type="molecule type" value="Genomic_DNA"/>
</dbReference>
<name>A0AA43QKG7_9LECA</name>
<sequence>MSQIEQQEQGLHSTASEAEEIDGGGVTLLGHTIDQDMSEVFALIEQAAAEAEPSGHSLSMGPNPEQQEDEVFAIFHEAAVLSHPPELTGGSNETPQMPPHSQTMNPTSSNPSTVSPLPAASPSEPAQGNNPTSDPPATTEHTFVPSHGSLLDDFDFETFLNQTAPPQADPTFDDVFSGNGFNDLDVSEYIQQHATPPVNQQPSNVVGAEPSNLLASQPANPGPLPAFHEIASFVPVSDAFVSGTLGNDTAETAAQAEAPAVEEPEEETESMPVGDSGDALPSAPGIFGSSTSTPVTSAGGPPATAVDIPVDILQHYNPQSSNLPLGTMFDFWRSISGKNISGYPPISNLADGHHTRAKRPLKITPELMEQEDCDFQGIHWPRYQVTKAQARQVRRMTYKNFLNIEQRSPNLFQCTEDWGTRRFAKNFHAHSNISVLSQTERFFDFRETNTRYIPLWRHYQLRHNVFATGQNAVYHHNGGGGMFELSSSARSWSVQCYNPQSGSSSTVVSPKQCIRSEETFTPPLTQISSLSASHDVLVVGSVIGVYGLRSLLTSPHDKCTTGTIPSTSNTPNHHPDYTDNSTNHVHTFLPRRSSHPVAVFNSNDHYVRTLDIATNTFITSHRFASPVNCSVTSPCSRLRLLVSDDAVPVVADVESGAVLSKLPGHTDHGFACAWAPDGVTMATGHQDGILQIWDARNLSAAVTRIAAEQSGIRALQFSPLGGGKPVLVAAEQADFVHIIDADTFSQEQVIEYFGELAGVSITPDGNSLFVGNADAGFGGLMEFSRSLSSSAVHFFSPQRTRLNRDDLNDYMDTIHADELDWPSRMPFSSELAYWDDRPVPKTFPPPYEPQGRGDPVREEALKQKREEKLQNWRQRQGDWFSEEEVAERLGAPDWRHAASRDLRGLGVERLVV</sequence>
<evidence type="ECO:0000256" key="4">
    <source>
        <dbReference type="SAM" id="MobiDB-lite"/>
    </source>
</evidence>
<evidence type="ECO:0000256" key="1">
    <source>
        <dbReference type="ARBA" id="ARBA00022574"/>
    </source>
</evidence>
<comment type="caution">
    <text evidence="6">The sequence shown here is derived from an EMBL/GenBank/DDBJ whole genome shotgun (WGS) entry which is preliminary data.</text>
</comment>
<evidence type="ECO:0000259" key="5">
    <source>
        <dbReference type="Pfam" id="PF10313"/>
    </source>
</evidence>
<dbReference type="InterPro" id="IPR011047">
    <property type="entry name" value="Quinoprotein_ADH-like_sf"/>
</dbReference>
<gene>
    <name evidence="6" type="ORF">OHK93_007432</name>
</gene>
<dbReference type="InterPro" id="IPR015943">
    <property type="entry name" value="WD40/YVTN_repeat-like_dom_sf"/>
</dbReference>
<feature type="region of interest" description="Disordered" evidence="4">
    <location>
        <begin position="44"/>
        <end position="68"/>
    </location>
</feature>
<feature type="region of interest" description="Disordered" evidence="4">
    <location>
        <begin position="1"/>
        <end position="30"/>
    </location>
</feature>